<sequence>MVMKRLLMLCVLGAMALLGGESRGAVLQLIPSPDGTYRAITLDCQKGASERFTLLKVVRSGEPADCETRASNQLRLPPGSPPRMVWNSNNSLLVEAPEEGASVAMDDMDGRVSISFKQWMILEGSSSGPSRHGEQLPPGLPIKTPPVAPACGFRGLSLPTDFAVLAAGGAGKRSAVQIDQSGHVATTMTVSVDNPGKPVVLMLSARDPTVWSIRRSQQTTLLAVLVSSSYRQIVAGLDATTPVTILTAENRSACGFFYVDADYLETLNPMARRFFGRDVDMVYPAHNGEVILGDAKGTPSNWVGGSDVPVESYVDKTAPLAGEMGLDDAVRKGLLRRANIGDLNAWDAQMARVAPGRGATSVSGDGRAARFRSSRMMRNAYVVLRPMTFPAGLYGSNSAVFFVPKGTKRPRGNPGHSEVYDFNDMSCTGSRCHLE</sequence>
<reference evidence="2" key="1">
    <citation type="submission" date="2013-05" db="EMBL/GenBank/DDBJ databases">
        <title>Genome assembly of Cystobacter fuscus DSM 2262.</title>
        <authorList>
            <person name="Sharma G."/>
            <person name="Khatri I."/>
            <person name="Kaur C."/>
            <person name="Mayilraj S."/>
            <person name="Subramanian S."/>
        </authorList>
    </citation>
    <scope>NUCLEOTIDE SEQUENCE [LARGE SCALE GENOMIC DNA]</scope>
    <source>
        <strain evidence="2">DSM 2262</strain>
    </source>
</reference>
<keyword evidence="3" id="KW-1185">Reference proteome</keyword>
<feature type="signal peptide" evidence="1">
    <location>
        <begin position="1"/>
        <end position="16"/>
    </location>
</feature>
<dbReference type="AlphaFoldDB" id="S9R7A2"/>
<organism evidence="2 3">
    <name type="scientific">Cystobacter fuscus (strain ATCC 25194 / DSM 2262 / NBRC 100088 / M29)</name>
    <dbReference type="NCBI Taxonomy" id="1242864"/>
    <lineage>
        <taxon>Bacteria</taxon>
        <taxon>Pseudomonadati</taxon>
        <taxon>Myxococcota</taxon>
        <taxon>Myxococcia</taxon>
        <taxon>Myxococcales</taxon>
        <taxon>Cystobacterineae</taxon>
        <taxon>Archangiaceae</taxon>
        <taxon>Cystobacter</taxon>
    </lineage>
</organism>
<gene>
    <name evidence="2" type="ORF">D187_000351</name>
</gene>
<evidence type="ECO:0008006" key="4">
    <source>
        <dbReference type="Google" id="ProtNLM"/>
    </source>
</evidence>
<protein>
    <recommendedName>
        <fullName evidence="4">Lipoprotein</fullName>
    </recommendedName>
</protein>
<name>S9R7A2_CYSF2</name>
<keyword evidence="1" id="KW-0732">Signal</keyword>
<feature type="chain" id="PRO_5004568518" description="Lipoprotein" evidence="1">
    <location>
        <begin position="17"/>
        <end position="435"/>
    </location>
</feature>
<evidence type="ECO:0000313" key="3">
    <source>
        <dbReference type="Proteomes" id="UP000011682"/>
    </source>
</evidence>
<proteinExistence type="predicted"/>
<dbReference type="Proteomes" id="UP000011682">
    <property type="component" value="Unassembled WGS sequence"/>
</dbReference>
<dbReference type="eggNOG" id="ENOG5032VFV">
    <property type="taxonomic scope" value="Bacteria"/>
</dbReference>
<accession>S9R7A2</accession>
<comment type="caution">
    <text evidence="2">The sequence shown here is derived from an EMBL/GenBank/DDBJ whole genome shotgun (WGS) entry which is preliminary data.</text>
</comment>
<evidence type="ECO:0000256" key="1">
    <source>
        <dbReference type="SAM" id="SignalP"/>
    </source>
</evidence>
<dbReference type="EMBL" id="ANAH02000001">
    <property type="protein sequence ID" value="EPX64928.1"/>
    <property type="molecule type" value="Genomic_DNA"/>
</dbReference>
<evidence type="ECO:0000313" key="2">
    <source>
        <dbReference type="EMBL" id="EPX64928.1"/>
    </source>
</evidence>